<dbReference type="SMART" id="SM00710">
    <property type="entry name" value="PbH1"/>
    <property type="match status" value="8"/>
</dbReference>
<protein>
    <recommendedName>
        <fullName evidence="1">Rhamnogalacturonase A/B/Epimerase-like pectate lyase domain-containing protein</fullName>
    </recommendedName>
</protein>
<dbReference type="Gene3D" id="2.160.20.10">
    <property type="entry name" value="Single-stranded right-handed beta-helix, Pectin lyase-like"/>
    <property type="match status" value="1"/>
</dbReference>
<evidence type="ECO:0000313" key="2">
    <source>
        <dbReference type="EMBL" id="CAM75886.1"/>
    </source>
</evidence>
<sequence>MDSKLALLSRRRIGLVALGAALGGGVVLAAQRLLQPVSGQRGVRAFGAKGDGIHDDRAALQQAIDFGGDELWFPSGQYRLTGPLRPRSGQVWRGAGPSRSVLVYGGVPTEVPFNLLHCDGNDVLEDVTIRDLGFLGGRSQQLSSSPQGQEGFALYLRCALRAISILNCRFQHFGDGRSGGGGVILGPRPEAEGQGLESLRIEDCVFADNGNVPGLYIAACQAPGGNCRGISVNNNSFAGSVGSTKVQNCIYILGGGAQSLLRHVMISGNRFELDTRIDVAIELNWVDTFTLSGNMLHFQAVMPGSSGILIRDGCANGAIVGNVIVSDRADNDLRGILVLNFQHPGTITNLVISDNVVSGVIGAIGVDRGSTGVVVANNRISGSNAQASVGIRIVDASGVLVNGNIISAMTQAMAMGMGDRPASGLRNIVVEHNRFDRCGGDGQALIAAIVPLSGWAAKELLIRDNTAVDSVAGSRQIDPVFFAGDGER</sequence>
<evidence type="ECO:0000259" key="1">
    <source>
        <dbReference type="Pfam" id="PF12708"/>
    </source>
</evidence>
<name>A4TZ29_9PROT</name>
<dbReference type="Pfam" id="PF12708">
    <property type="entry name" value="Pect-lyase_RHGA_epim"/>
    <property type="match status" value="1"/>
</dbReference>
<reference evidence="2" key="1">
    <citation type="journal article" date="2007" name="J. Bacteriol.">
        <title>Comparative genome analysis of four magnetotactic bacteria reveals a complex set of group-specific genes implicated in magnetosome biomineralization and function.</title>
        <authorList>
            <person name="Richter M."/>
            <person name="Kube M."/>
            <person name="Bazylinski D.A."/>
            <person name="Lombardot T."/>
            <person name="Gloeckner F.O."/>
            <person name="Reinhardt R."/>
            <person name="Schueler D."/>
        </authorList>
    </citation>
    <scope>NUCLEOTIDE SEQUENCE</scope>
    <source>
        <strain evidence="2">MSR-1</strain>
    </source>
</reference>
<proteinExistence type="predicted"/>
<organism evidence="2">
    <name type="scientific">Magnetospirillum gryphiswaldense</name>
    <dbReference type="NCBI Taxonomy" id="55518"/>
    <lineage>
        <taxon>Bacteria</taxon>
        <taxon>Pseudomonadati</taxon>
        <taxon>Pseudomonadota</taxon>
        <taxon>Alphaproteobacteria</taxon>
        <taxon>Rhodospirillales</taxon>
        <taxon>Rhodospirillaceae</taxon>
        <taxon>Magnetospirillum</taxon>
    </lineage>
</organism>
<gene>
    <name evidence="2" type="ORF">MGR_1543</name>
</gene>
<accession>A4TZ29</accession>
<dbReference type="SUPFAM" id="SSF51126">
    <property type="entry name" value="Pectin lyase-like"/>
    <property type="match status" value="2"/>
</dbReference>
<dbReference type="InterPro" id="IPR012334">
    <property type="entry name" value="Pectin_lyas_fold"/>
</dbReference>
<dbReference type="InterPro" id="IPR006626">
    <property type="entry name" value="PbH1"/>
</dbReference>
<dbReference type="AlphaFoldDB" id="A4TZ29"/>
<dbReference type="InterPro" id="IPR011050">
    <property type="entry name" value="Pectin_lyase_fold/virulence"/>
</dbReference>
<dbReference type="RefSeq" id="WP_325013016.1">
    <property type="nucleotide sequence ID" value="NZ_CP027527.1"/>
</dbReference>
<dbReference type="InterPro" id="IPR024535">
    <property type="entry name" value="RHGA/B-epi-like_pectate_lyase"/>
</dbReference>
<dbReference type="EMBL" id="CU459003">
    <property type="protein sequence ID" value="CAM75886.1"/>
    <property type="molecule type" value="Genomic_DNA"/>
</dbReference>
<feature type="domain" description="Rhamnogalacturonase A/B/Epimerase-like pectate lyase" evidence="1">
    <location>
        <begin position="41"/>
        <end position="102"/>
    </location>
</feature>